<dbReference type="PANTHER" id="PTHR12151:SF25">
    <property type="entry name" value="LINALOOL DEHYDRATASE_ISOMERASE DOMAIN-CONTAINING PROTEIN"/>
    <property type="match status" value="1"/>
</dbReference>
<evidence type="ECO:0000313" key="5">
    <source>
        <dbReference type="EMBL" id="VDS06939.1"/>
    </source>
</evidence>
<keyword evidence="4" id="KW-1015">Disulfide bond</keyword>
<comment type="similarity">
    <text evidence="1">Belongs to the SCO1/2 family.</text>
</comment>
<keyword evidence="3" id="KW-0479">Metal-binding</keyword>
<evidence type="ECO:0000256" key="1">
    <source>
        <dbReference type="ARBA" id="ARBA00010996"/>
    </source>
</evidence>
<dbReference type="Pfam" id="PF02630">
    <property type="entry name" value="SCO1-SenC"/>
    <property type="match status" value="1"/>
</dbReference>
<dbReference type="PANTHER" id="PTHR12151">
    <property type="entry name" value="ELECTRON TRANSPORT PROTIN SCO1/SENC FAMILY MEMBER"/>
    <property type="match status" value="1"/>
</dbReference>
<dbReference type="InterPro" id="IPR003782">
    <property type="entry name" value="SCO1/SenC"/>
</dbReference>
<dbReference type="InterPro" id="IPR036249">
    <property type="entry name" value="Thioredoxin-like_sf"/>
</dbReference>
<feature type="binding site" evidence="3">
    <location>
        <position position="86"/>
    </location>
    <ligand>
        <name>Cu cation</name>
        <dbReference type="ChEBI" id="CHEBI:23378"/>
    </ligand>
</feature>
<sequence length="209" mass="22623">MADRKILLIGCVAALALLGAGGAWLASRDGGDRFAQCNAGAVAGGMDSFGTDFTLTRQDGQRVTAEQVFTKPSLLYFGYTFCPDVCPLDSARNAEAAALLAEQGKDVQTVFITVDPRRDTPEVVADFTSLFSDDMIGLTGSEDEIAAVNKGWRNYYKANDEEDQEYYLVDHMTNTYLVLPGNQTVAFFPRDTSPEAMAERVGCFVDALG</sequence>
<dbReference type="SUPFAM" id="SSF52833">
    <property type="entry name" value="Thioredoxin-like"/>
    <property type="match status" value="1"/>
</dbReference>
<evidence type="ECO:0000256" key="3">
    <source>
        <dbReference type="PIRSR" id="PIRSR603782-1"/>
    </source>
</evidence>
<dbReference type="Gene3D" id="3.40.30.10">
    <property type="entry name" value="Glutaredoxin"/>
    <property type="match status" value="1"/>
</dbReference>
<dbReference type="AlphaFoldDB" id="A0A3S4D8M5"/>
<feature type="binding site" evidence="3">
    <location>
        <position position="171"/>
    </location>
    <ligand>
        <name>Cu cation</name>
        <dbReference type="ChEBI" id="CHEBI:23378"/>
    </ligand>
</feature>
<reference evidence="5 6" key="1">
    <citation type="submission" date="2018-12" db="EMBL/GenBank/DDBJ databases">
        <authorList>
            <person name="Criscuolo A."/>
        </authorList>
    </citation>
    <scope>NUCLEOTIDE SEQUENCE [LARGE SCALE GENOMIC DNA]</scope>
    <source>
        <strain evidence="5">ACIP1116241</strain>
    </source>
</reference>
<gene>
    <name evidence="5" type="ORF">PARHAE_00110</name>
</gene>
<accession>A0A3S4D8M5</accession>
<evidence type="ECO:0008006" key="7">
    <source>
        <dbReference type="Google" id="ProtNLM"/>
    </source>
</evidence>
<dbReference type="EMBL" id="UZWE01000014">
    <property type="protein sequence ID" value="VDS06939.1"/>
    <property type="molecule type" value="Genomic_DNA"/>
</dbReference>
<dbReference type="GO" id="GO:0046872">
    <property type="term" value="F:metal ion binding"/>
    <property type="evidence" value="ECO:0007669"/>
    <property type="project" value="UniProtKB-KW"/>
</dbReference>
<organism evidence="5 6">
    <name type="scientific">Paracoccus haematequi</name>
    <dbReference type="NCBI Taxonomy" id="2491866"/>
    <lineage>
        <taxon>Bacteria</taxon>
        <taxon>Pseudomonadati</taxon>
        <taxon>Pseudomonadota</taxon>
        <taxon>Alphaproteobacteria</taxon>
        <taxon>Rhodobacterales</taxon>
        <taxon>Paracoccaceae</taxon>
        <taxon>Paracoccus</taxon>
    </lineage>
</organism>
<dbReference type="FunFam" id="3.40.30.10:FF:000013">
    <property type="entry name" value="Blast:Protein SCO1 homolog, mitochondrial"/>
    <property type="match status" value="1"/>
</dbReference>
<dbReference type="Proteomes" id="UP000270743">
    <property type="component" value="Unassembled WGS sequence"/>
</dbReference>
<dbReference type="CDD" id="cd02968">
    <property type="entry name" value="SCO"/>
    <property type="match status" value="1"/>
</dbReference>
<feature type="binding site" evidence="3">
    <location>
        <position position="82"/>
    </location>
    <ligand>
        <name>Cu cation</name>
        <dbReference type="ChEBI" id="CHEBI:23378"/>
    </ligand>
</feature>
<keyword evidence="6" id="KW-1185">Reference proteome</keyword>
<evidence type="ECO:0000313" key="6">
    <source>
        <dbReference type="Proteomes" id="UP000270743"/>
    </source>
</evidence>
<protein>
    <recommendedName>
        <fullName evidence="7">SCO1/SenC</fullName>
    </recommendedName>
</protein>
<proteinExistence type="inferred from homology"/>
<keyword evidence="2 3" id="KW-0186">Copper</keyword>
<evidence type="ECO:0000256" key="2">
    <source>
        <dbReference type="ARBA" id="ARBA00023008"/>
    </source>
</evidence>
<dbReference type="OrthoDB" id="9790194at2"/>
<feature type="disulfide bond" description="Redox-active" evidence="4">
    <location>
        <begin position="82"/>
        <end position="86"/>
    </location>
</feature>
<name>A0A3S4D8M5_9RHOB</name>
<evidence type="ECO:0000256" key="4">
    <source>
        <dbReference type="PIRSR" id="PIRSR603782-2"/>
    </source>
</evidence>
<dbReference type="RefSeq" id="WP_126152667.1">
    <property type="nucleotide sequence ID" value="NZ_UZWE01000014.1"/>
</dbReference>